<proteinExistence type="predicted"/>
<accession>A0A0R3SNK7</accession>
<evidence type="ECO:0000313" key="2">
    <source>
        <dbReference type="Proteomes" id="UP000274504"/>
    </source>
</evidence>
<gene>
    <name evidence="1" type="ORF">HDID_LOCUS6521</name>
</gene>
<name>A0A0R3SNK7_HYMDI</name>
<organism evidence="3">
    <name type="scientific">Hymenolepis diminuta</name>
    <name type="common">Rat tapeworm</name>
    <dbReference type="NCBI Taxonomy" id="6216"/>
    <lineage>
        <taxon>Eukaryota</taxon>
        <taxon>Metazoa</taxon>
        <taxon>Spiralia</taxon>
        <taxon>Lophotrochozoa</taxon>
        <taxon>Platyhelminthes</taxon>
        <taxon>Cestoda</taxon>
        <taxon>Eucestoda</taxon>
        <taxon>Cyclophyllidea</taxon>
        <taxon>Hymenolepididae</taxon>
        <taxon>Hymenolepis</taxon>
    </lineage>
</organism>
<protein>
    <submittedName>
        <fullName evidence="3">Pecanex-like protein</fullName>
    </submittedName>
</protein>
<dbReference type="WBParaSite" id="HDID_0000652201-mRNA-1">
    <property type="protein sequence ID" value="HDID_0000652201-mRNA-1"/>
    <property type="gene ID" value="HDID_0000652201"/>
</dbReference>
<evidence type="ECO:0000313" key="3">
    <source>
        <dbReference type="WBParaSite" id="HDID_0000652201-mRNA-1"/>
    </source>
</evidence>
<sequence length="138" mass="15629">MIHSDTEYRHTTEIRQAGSLSRLTYNQKCPDKEIIISSLTVEDYTQSTLLDAGCKLPTGPSDIQGARAKDSVLKKAMTYVRTEWLKSSQMCKVLQHCTRRDDLFVVNSCLMFADCVVIPSVHKRGVLYCNRSVAVIWL</sequence>
<reference evidence="1 2" key="2">
    <citation type="submission" date="2018-11" db="EMBL/GenBank/DDBJ databases">
        <authorList>
            <consortium name="Pathogen Informatics"/>
        </authorList>
    </citation>
    <scope>NUCLEOTIDE SEQUENCE [LARGE SCALE GENOMIC DNA]</scope>
</reference>
<dbReference type="OrthoDB" id="8035539at2759"/>
<dbReference type="AlphaFoldDB" id="A0A0R3SNK7"/>
<reference evidence="3" key="1">
    <citation type="submission" date="2017-02" db="UniProtKB">
        <authorList>
            <consortium name="WormBaseParasite"/>
        </authorList>
    </citation>
    <scope>IDENTIFICATION</scope>
</reference>
<evidence type="ECO:0000313" key="1">
    <source>
        <dbReference type="EMBL" id="VDL58839.1"/>
    </source>
</evidence>
<dbReference type="EMBL" id="UYSG01005778">
    <property type="protein sequence ID" value="VDL58839.1"/>
    <property type="molecule type" value="Genomic_DNA"/>
</dbReference>
<dbReference type="Proteomes" id="UP000274504">
    <property type="component" value="Unassembled WGS sequence"/>
</dbReference>